<accession>A0A2H0V1D9</accession>
<keyword evidence="1" id="KW-1133">Transmembrane helix</keyword>
<gene>
    <name evidence="2" type="ORF">COT99_03615</name>
</gene>
<dbReference type="AlphaFoldDB" id="A0A2H0V1D9"/>
<organism evidence="2 3">
    <name type="scientific">Candidatus Falkowbacteria bacterium CG10_big_fil_rev_8_21_14_0_10_43_10</name>
    <dbReference type="NCBI Taxonomy" id="1974567"/>
    <lineage>
        <taxon>Bacteria</taxon>
        <taxon>Candidatus Falkowiibacteriota</taxon>
    </lineage>
</organism>
<evidence type="ECO:0000256" key="1">
    <source>
        <dbReference type="SAM" id="Phobius"/>
    </source>
</evidence>
<dbReference type="EMBL" id="PFAR01000044">
    <property type="protein sequence ID" value="PIR92906.1"/>
    <property type="molecule type" value="Genomic_DNA"/>
</dbReference>
<sequence>MEISGQIKKVSISFIIISMLAVISSMYMFYYASDNYSKIEGKILGTKTENNDNSLFGNKVWLARTADNSTVYAIIGSQKHLIRNEEVFNSYDFSFRNVRVITKADLDKYQLVRLVKEQGTGRTYYLSYEKNLKKYHHSPQAFAAYRSNSWNNVIEVSSRDLSFWPDATLLKAEGDPKVYFITKDNKRAWIPSESEFDNADFQWNNVTTVNNADLGTYIEVTYNINLVRERSAAADNTGQPASTTPPASLPASAAQLIASLDSSSPSASLFPFSTADNLVSAFKLQAAGSRIDVKSIKITKQGILNQSYITSIALEDANGVELGRANGMNNNSAVVDFSGSPLMIARNSYKVLRVKVGFAQGTNINHTANFGIQSEGDIKTSSPAAVSGIFPLFGQTHKLVISSGLVGQVEIASGAINNTIRNINIGSKNEAVAKFNIAETSGNEDAKLNKIIFTNWGSAQEDSINNIILYNDRKAVMTVKDMQNSKITFNLSDKNLSFSKKDPLELELKVDVVGGQNLTLKVVVEKPGDVEIKGLSQGYNLVVSSSENFPVGNGGSDDYNKVSFKHGGLGFFASRMEEKNQEIYRAKADSLIGQFELRNTNQDIFLQRMRIKIEKHKGAPDFEVNLTLRDETNKKAIVSIPKERIAGGVIADFSLDNYKIAADKAVIIKVLGDVPESAETNNAYQIIIPEFSYKIGLDNTEYRQTEETVGQLMRVYAPRATLTSAALSNGGTAAAGKVRIELGSFSVSASSDEQIKITGITAALNTGSADVNYVGGFSNLSLYSGARRVSNIIAQPNSRSYIFSNLNIQIAAGASLPITINADTEDIAGERNVQFMVETVSAEGYSSHAPVIIEGEGAISNAVSITKPAK</sequence>
<proteinExistence type="predicted"/>
<comment type="caution">
    <text evidence="2">The sequence shown here is derived from an EMBL/GenBank/DDBJ whole genome shotgun (WGS) entry which is preliminary data.</text>
</comment>
<dbReference type="Proteomes" id="UP000228626">
    <property type="component" value="Unassembled WGS sequence"/>
</dbReference>
<evidence type="ECO:0000313" key="2">
    <source>
        <dbReference type="EMBL" id="PIR92906.1"/>
    </source>
</evidence>
<protein>
    <submittedName>
        <fullName evidence="2">Uncharacterized protein</fullName>
    </submittedName>
</protein>
<name>A0A2H0V1D9_9BACT</name>
<keyword evidence="1" id="KW-0812">Transmembrane</keyword>
<feature type="transmembrane region" description="Helical" evidence="1">
    <location>
        <begin position="12"/>
        <end position="32"/>
    </location>
</feature>
<reference evidence="3" key="1">
    <citation type="submission" date="2017-09" db="EMBL/GenBank/DDBJ databases">
        <title>Depth-based differentiation of microbial function through sediment-hosted aquifers and enrichment of novel symbionts in the deep terrestrial subsurface.</title>
        <authorList>
            <person name="Probst A.J."/>
            <person name="Ladd B."/>
            <person name="Jarett J.K."/>
            <person name="Geller-Mcgrath D.E."/>
            <person name="Sieber C.M.K."/>
            <person name="Emerson J.B."/>
            <person name="Anantharaman K."/>
            <person name="Thomas B.C."/>
            <person name="Malmstrom R."/>
            <person name="Stieglmeier M."/>
            <person name="Klingl A."/>
            <person name="Woyke T."/>
            <person name="Ryan C.M."/>
            <person name="Banfield J.F."/>
        </authorList>
    </citation>
    <scope>NUCLEOTIDE SEQUENCE [LARGE SCALE GENOMIC DNA]</scope>
</reference>
<keyword evidence="1" id="KW-0472">Membrane</keyword>
<evidence type="ECO:0000313" key="3">
    <source>
        <dbReference type="Proteomes" id="UP000228626"/>
    </source>
</evidence>